<dbReference type="Proteomes" id="UP000607653">
    <property type="component" value="Unassembled WGS sequence"/>
</dbReference>
<dbReference type="EMBL" id="DUZY01000001">
    <property type="protein sequence ID" value="DAD18737.1"/>
    <property type="molecule type" value="Genomic_DNA"/>
</dbReference>
<evidence type="ECO:0000313" key="2">
    <source>
        <dbReference type="Proteomes" id="UP000607653"/>
    </source>
</evidence>
<organism evidence="1 2">
    <name type="scientific">Nelumbo nucifera</name>
    <name type="common">Sacred lotus</name>
    <dbReference type="NCBI Taxonomy" id="4432"/>
    <lineage>
        <taxon>Eukaryota</taxon>
        <taxon>Viridiplantae</taxon>
        <taxon>Streptophyta</taxon>
        <taxon>Embryophyta</taxon>
        <taxon>Tracheophyta</taxon>
        <taxon>Spermatophyta</taxon>
        <taxon>Magnoliopsida</taxon>
        <taxon>Proteales</taxon>
        <taxon>Nelumbonaceae</taxon>
        <taxon>Nelumbo</taxon>
    </lineage>
</organism>
<proteinExistence type="predicted"/>
<evidence type="ECO:0000313" key="1">
    <source>
        <dbReference type="EMBL" id="DAD18737.1"/>
    </source>
</evidence>
<protein>
    <submittedName>
        <fullName evidence="1">Uncharacterized protein</fullName>
    </submittedName>
</protein>
<sequence length="53" mass="6508">MVLAHSLYVLIGEKEIGQRFHNDVGLYTKTYLTYYHRKFVSMKYIRSLCFYFY</sequence>
<comment type="caution">
    <text evidence="1">The sequence shown here is derived from an EMBL/GenBank/DDBJ whole genome shotgun (WGS) entry which is preliminary data.</text>
</comment>
<reference evidence="1 2" key="1">
    <citation type="journal article" date="2020" name="Mol. Biol. Evol.">
        <title>Distinct Expression and Methylation Patterns for Genes with Different Fates following a Single Whole-Genome Duplication in Flowering Plants.</title>
        <authorList>
            <person name="Shi T."/>
            <person name="Rahmani R.S."/>
            <person name="Gugger P.F."/>
            <person name="Wang M."/>
            <person name="Li H."/>
            <person name="Zhang Y."/>
            <person name="Li Z."/>
            <person name="Wang Q."/>
            <person name="Van de Peer Y."/>
            <person name="Marchal K."/>
            <person name="Chen J."/>
        </authorList>
    </citation>
    <scope>NUCLEOTIDE SEQUENCE [LARGE SCALE GENOMIC DNA]</scope>
    <source>
        <tissue evidence="1">Leaf</tissue>
    </source>
</reference>
<name>A0A822XEW5_NELNU</name>
<accession>A0A822XEW5</accession>
<gene>
    <name evidence="1" type="ORF">HUJ06_020200</name>
</gene>
<dbReference type="AlphaFoldDB" id="A0A822XEW5"/>
<keyword evidence="2" id="KW-1185">Reference proteome</keyword>